<protein>
    <submittedName>
        <fullName evidence="2">Transcriptional regulator</fullName>
    </submittedName>
</protein>
<reference evidence="2 3" key="1">
    <citation type="journal article" date="2019" name="Gut">
        <title>Antibiotics-induced monodominance of a novel gut bacterial order.</title>
        <authorList>
            <person name="Hildebrand F."/>
            <person name="Moitinho-Silva L."/>
            <person name="Blasche S."/>
            <person name="Jahn M.T."/>
            <person name="Gossmann T.I."/>
            <person name="Heuerta-Cepas J."/>
            <person name="Hercog R."/>
            <person name="Luetge M."/>
            <person name="Bahram M."/>
            <person name="Pryszlak A."/>
            <person name="Alves R.J."/>
            <person name="Waszak S.M."/>
            <person name="Zhu A."/>
            <person name="Ye L."/>
            <person name="Costea P.I."/>
            <person name="Aalvink S."/>
            <person name="Belzer C."/>
            <person name="Forslund S.K."/>
            <person name="Sunagawa S."/>
            <person name="Hentschel U."/>
            <person name="Merten C."/>
            <person name="Patil K.R."/>
            <person name="Benes V."/>
            <person name="Bork P."/>
        </authorList>
    </citation>
    <scope>NUCLEOTIDE SEQUENCE [LARGE SCALE GENOMIC DNA]</scope>
    <source>
        <strain evidence="2 3">HDS1380</strain>
    </source>
</reference>
<dbReference type="OrthoDB" id="4772335at2"/>
<keyword evidence="3" id="KW-1185">Reference proteome</keyword>
<comment type="caution">
    <text evidence="2">The sequence shown here is derived from an EMBL/GenBank/DDBJ whole genome shotgun (WGS) entry which is preliminary data.</text>
</comment>
<dbReference type="RefSeq" id="WP_129223478.1">
    <property type="nucleotide sequence ID" value="NZ_SDOZ01000002.1"/>
</dbReference>
<evidence type="ECO:0000313" key="2">
    <source>
        <dbReference type="EMBL" id="RXZ61117.1"/>
    </source>
</evidence>
<name>A0A4Q2KAW2_9FIRM</name>
<dbReference type="InterPro" id="IPR011256">
    <property type="entry name" value="Reg_factor_effector_dom_sf"/>
</dbReference>
<dbReference type="PIRSF" id="PIRSF031644">
    <property type="entry name" value="UCP031644"/>
    <property type="match status" value="1"/>
</dbReference>
<dbReference type="Pfam" id="PF06445">
    <property type="entry name" value="GyrI-like"/>
    <property type="match status" value="1"/>
</dbReference>
<dbReference type="InterPro" id="IPR029442">
    <property type="entry name" value="GyrI-like"/>
</dbReference>
<dbReference type="InterPro" id="IPR008319">
    <property type="entry name" value="GyrI-like_CCH_Lin2189-like"/>
</dbReference>
<accession>A0A4Q2KAW2</accession>
<dbReference type="SUPFAM" id="SSF55136">
    <property type="entry name" value="Probable bacterial effector-binding domain"/>
    <property type="match status" value="1"/>
</dbReference>
<organism evidence="2 3">
    <name type="scientific">Candidatus Borkfalkia ceftriaxoniphila</name>
    <dbReference type="NCBI Taxonomy" id="2508949"/>
    <lineage>
        <taxon>Bacteria</taxon>
        <taxon>Bacillati</taxon>
        <taxon>Bacillota</taxon>
        <taxon>Clostridia</taxon>
        <taxon>Christensenellales</taxon>
        <taxon>Christensenellaceae</taxon>
        <taxon>Candidatus Borkfalkia</taxon>
    </lineage>
</organism>
<dbReference type="Proteomes" id="UP000291269">
    <property type="component" value="Unassembled WGS sequence"/>
</dbReference>
<dbReference type="EMBL" id="SDOZ01000002">
    <property type="protein sequence ID" value="RXZ61117.1"/>
    <property type="molecule type" value="Genomic_DNA"/>
</dbReference>
<dbReference type="AlphaFoldDB" id="A0A4Q2KAW2"/>
<evidence type="ECO:0000259" key="1">
    <source>
        <dbReference type="Pfam" id="PF06445"/>
    </source>
</evidence>
<sequence>MAFDYKKEYKDLYMPKCAPVQADVPAMGYFCVRGKGNPNTCEDYKAALEILYGLSFTVKMSKMSGDTPAGYFEYVVPPLEGFWWMEEDGDPADKDKYCWLSMIRQPEFVDGNVFAWAKERLFAKKPQLDLSKAEFRVIREGLCVQAMHLGSYDDEPATFARIDAYIRENGLERAGRYHHEIYLGDPRKTAPEKLRTVLRVPVRRKEIL</sequence>
<gene>
    <name evidence="2" type="ORF">ESZ91_01670</name>
</gene>
<feature type="domain" description="GyrI-like small molecule binding" evidence="1">
    <location>
        <begin position="23"/>
        <end position="203"/>
    </location>
</feature>
<evidence type="ECO:0000313" key="3">
    <source>
        <dbReference type="Proteomes" id="UP000291269"/>
    </source>
</evidence>
<proteinExistence type="predicted"/>
<dbReference type="Gene3D" id="3.20.80.10">
    <property type="entry name" value="Regulatory factor, effector binding domain"/>
    <property type="match status" value="1"/>
</dbReference>